<evidence type="ECO:0000313" key="2">
    <source>
        <dbReference type="EMBL" id="BAJ32482.1"/>
    </source>
</evidence>
<keyword evidence="3" id="KW-1185">Reference proteome</keyword>
<dbReference type="PATRIC" id="fig|452652.3.peg.6745"/>
<feature type="compositionally biased region" description="Basic and acidic residues" evidence="1">
    <location>
        <begin position="37"/>
        <end position="46"/>
    </location>
</feature>
<dbReference type="KEGG" id="ksk:KSE_67240"/>
<dbReference type="HOGENOM" id="CLU_1624923_0_0_11"/>
<protein>
    <submittedName>
        <fullName evidence="2">Uncharacterized protein</fullName>
    </submittedName>
</protein>
<accession>E4N2U8</accession>
<evidence type="ECO:0000313" key="3">
    <source>
        <dbReference type="Proteomes" id="UP000007076"/>
    </source>
</evidence>
<proteinExistence type="predicted"/>
<dbReference type="AlphaFoldDB" id="E4N2U8"/>
<evidence type="ECO:0000256" key="1">
    <source>
        <dbReference type="SAM" id="MobiDB-lite"/>
    </source>
</evidence>
<reference evidence="2 3" key="1">
    <citation type="journal article" date="2010" name="DNA Res.">
        <title>Genome sequence of Kitasatospora setae NBRC 14216T: an evolutionary snapshot of the family Streptomycetaceae.</title>
        <authorList>
            <person name="Ichikawa N."/>
            <person name="Oguchi A."/>
            <person name="Ikeda H."/>
            <person name="Ishikawa J."/>
            <person name="Kitani S."/>
            <person name="Watanabe Y."/>
            <person name="Nakamura S."/>
            <person name="Katano Y."/>
            <person name="Kishi E."/>
            <person name="Sasagawa M."/>
            <person name="Ankai A."/>
            <person name="Fukui S."/>
            <person name="Hashimoto Y."/>
            <person name="Kamata S."/>
            <person name="Otoguro M."/>
            <person name="Tanikawa S."/>
            <person name="Nihira T."/>
            <person name="Horinouchi S."/>
            <person name="Ohnishi Y."/>
            <person name="Hayakawa M."/>
            <person name="Kuzuyama T."/>
            <person name="Arisawa A."/>
            <person name="Nomoto F."/>
            <person name="Miura H."/>
            <person name="Takahashi Y."/>
            <person name="Fujita N."/>
        </authorList>
    </citation>
    <scope>NUCLEOTIDE SEQUENCE [LARGE SCALE GENOMIC DNA]</scope>
    <source>
        <strain evidence="3">ATCC 33774 / DSM 43861 / JCM 3304 / KCC A-0304 / NBRC 14216 / KM-6054</strain>
    </source>
</reference>
<dbReference type="Proteomes" id="UP000007076">
    <property type="component" value="Chromosome"/>
</dbReference>
<dbReference type="EMBL" id="AP010968">
    <property type="protein sequence ID" value="BAJ32482.1"/>
    <property type="molecule type" value="Genomic_DNA"/>
</dbReference>
<sequence>MRGRSTGYLAGHANSGLERGAGPDRCPPRTAGGGGHRASEEVWDSRPERADYASDAAYQADHDAWLEAVDAADDARDTGAVFLLEHGCGFSTLLVVSGPMRGTMWFDGRATCDRLNPLLNDDRRPATFAEWYLDWLAHEESMTTPEQRRADAGRPIWFRWFDE</sequence>
<gene>
    <name evidence="2" type="ordered locus">KSE_67240</name>
</gene>
<feature type="region of interest" description="Disordered" evidence="1">
    <location>
        <begin position="1"/>
        <end position="46"/>
    </location>
</feature>
<name>E4N2U8_KITSK</name>
<dbReference type="STRING" id="452652.KSE_67240"/>
<organism evidence="2 3">
    <name type="scientific">Kitasatospora setae (strain ATCC 33774 / DSM 43861 / JCM 3304 / KCC A-0304 / NBRC 14216 / KM-6054)</name>
    <name type="common">Streptomyces setae</name>
    <dbReference type="NCBI Taxonomy" id="452652"/>
    <lineage>
        <taxon>Bacteria</taxon>
        <taxon>Bacillati</taxon>
        <taxon>Actinomycetota</taxon>
        <taxon>Actinomycetes</taxon>
        <taxon>Kitasatosporales</taxon>
        <taxon>Streptomycetaceae</taxon>
        <taxon>Kitasatospora</taxon>
    </lineage>
</organism>